<evidence type="ECO:0000313" key="1">
    <source>
        <dbReference type="EMBL" id="AQT06629.1"/>
    </source>
</evidence>
<dbReference type="AlphaFoldDB" id="A0A1U9LJV7"/>
<sequence>MLRRLWQGVRARLLAQPKEGQDPIRAMMDFQKEFEGQTPQILMERQGERMLAWVADMERNGLSKKQCLSLLIHNVMILSRIIIAEKELKNIKIEKRS</sequence>
<evidence type="ECO:0000313" key="2">
    <source>
        <dbReference type="Proteomes" id="UP000189055"/>
    </source>
</evidence>
<accession>A0A1U9LJV7</accession>
<organism evidence="1 2">
    <name type="scientific">Acetobacter persici</name>
    <dbReference type="NCBI Taxonomy" id="1076596"/>
    <lineage>
        <taxon>Bacteria</taxon>
        <taxon>Pseudomonadati</taxon>
        <taxon>Pseudomonadota</taxon>
        <taxon>Alphaproteobacteria</taxon>
        <taxon>Acetobacterales</taxon>
        <taxon>Acetobacteraceae</taxon>
        <taxon>Acetobacter</taxon>
    </lineage>
</organism>
<dbReference type="EMBL" id="CP014688">
    <property type="protein sequence ID" value="AQT06629.1"/>
    <property type="molecule type" value="Genomic_DNA"/>
</dbReference>
<dbReference type="KEGG" id="aper:A0U91_16615"/>
<protein>
    <submittedName>
        <fullName evidence="1">Uncharacterized protein</fullName>
    </submittedName>
</protein>
<keyword evidence="1" id="KW-0614">Plasmid</keyword>
<gene>
    <name evidence="1" type="ORF">A0U91_16615</name>
</gene>
<name>A0A1U9LJV7_9PROT</name>
<dbReference type="Proteomes" id="UP000189055">
    <property type="component" value="Plasmid pAC1084_1"/>
</dbReference>
<geneLocation type="plasmid" evidence="2">
    <name>pac1084_1</name>
</geneLocation>
<proteinExistence type="predicted"/>
<reference evidence="1 2" key="1">
    <citation type="submission" date="2016-03" db="EMBL/GenBank/DDBJ databases">
        <title>Acetic acid bacteria sequencing.</title>
        <authorList>
            <person name="Brandt J."/>
            <person name="Jakob F."/>
            <person name="Vogel R.F."/>
        </authorList>
    </citation>
    <scope>NUCLEOTIDE SEQUENCE [LARGE SCALE GENOMIC DNA]</scope>
    <source>
        <strain evidence="1 2">TMW2.1084</strain>
        <plasmid evidence="2">pac1084_1</plasmid>
    </source>
</reference>